<dbReference type="EMBL" id="CP016094">
    <property type="protein sequence ID" value="AOS45047.1"/>
    <property type="molecule type" value="Genomic_DNA"/>
</dbReference>
<evidence type="ECO:0000256" key="1">
    <source>
        <dbReference type="SAM" id="SignalP"/>
    </source>
</evidence>
<reference evidence="2 3" key="1">
    <citation type="submission" date="2016-06" db="EMBL/GenBank/DDBJ databases">
        <title>Three novel species with peptidoglycan cell walls form the new genus Lacunisphaera gen. nov. in the family Opitutaceae of the verrucomicrobial subdivision 4.</title>
        <authorList>
            <person name="Rast P."/>
            <person name="Gloeckner I."/>
            <person name="Jogler M."/>
            <person name="Boedeker C."/>
            <person name="Jeske O."/>
            <person name="Wiegand S."/>
            <person name="Reinhardt R."/>
            <person name="Schumann P."/>
            <person name="Rohde M."/>
            <person name="Spring S."/>
            <person name="Gloeckner F.O."/>
            <person name="Jogler C."/>
        </authorList>
    </citation>
    <scope>NUCLEOTIDE SEQUENCE [LARGE SCALE GENOMIC DNA]</scope>
    <source>
        <strain evidence="2 3">IG16b</strain>
    </source>
</reference>
<evidence type="ECO:0000313" key="3">
    <source>
        <dbReference type="Proteomes" id="UP000095228"/>
    </source>
</evidence>
<keyword evidence="3" id="KW-1185">Reference proteome</keyword>
<dbReference type="KEGG" id="obg:Verru16b_02116"/>
<organism evidence="2 3">
    <name type="scientific">Lacunisphaera limnophila</name>
    <dbReference type="NCBI Taxonomy" id="1838286"/>
    <lineage>
        <taxon>Bacteria</taxon>
        <taxon>Pseudomonadati</taxon>
        <taxon>Verrucomicrobiota</taxon>
        <taxon>Opitutia</taxon>
        <taxon>Opitutales</taxon>
        <taxon>Opitutaceae</taxon>
        <taxon>Lacunisphaera</taxon>
    </lineage>
</organism>
<keyword evidence="1" id="KW-0732">Signal</keyword>
<protein>
    <submittedName>
        <fullName evidence="2">Uncharacterized protein</fullName>
    </submittedName>
</protein>
<dbReference type="AlphaFoldDB" id="A0A1D8AVX8"/>
<feature type="chain" id="PRO_5009105272" evidence="1">
    <location>
        <begin position="24"/>
        <end position="99"/>
    </location>
</feature>
<evidence type="ECO:0000313" key="2">
    <source>
        <dbReference type="EMBL" id="AOS45047.1"/>
    </source>
</evidence>
<feature type="signal peptide" evidence="1">
    <location>
        <begin position="1"/>
        <end position="23"/>
    </location>
</feature>
<dbReference type="STRING" id="1838286.Verru16b_02116"/>
<sequence length="99" mass="10633">MKANTLLALVSFAVIASTVPAAANQTESKPYVLPTYVVSAPRYQPVERLIQSSLDELRQRAAAPVVLRPELPLLQAGEARTDKLVKVRPAAAPKTLAKS</sequence>
<name>A0A1D8AVX8_9BACT</name>
<accession>A0A1D8AVX8</accession>
<proteinExistence type="predicted"/>
<gene>
    <name evidence="2" type="ORF">Verru16b_02116</name>
</gene>
<dbReference type="RefSeq" id="WP_069962239.1">
    <property type="nucleotide sequence ID" value="NZ_CP016094.1"/>
</dbReference>
<dbReference type="OrthoDB" id="9986072at2"/>
<dbReference type="Proteomes" id="UP000095228">
    <property type="component" value="Chromosome"/>
</dbReference>